<accession>A0A9X8MNT7</accession>
<name>A0A9X8MNT7_9ACTN</name>
<protein>
    <submittedName>
        <fullName evidence="2">Uncharacterized protein</fullName>
    </submittedName>
</protein>
<evidence type="ECO:0000313" key="2">
    <source>
        <dbReference type="EMBL" id="SHL21140.1"/>
    </source>
</evidence>
<organism evidence="2 3">
    <name type="scientific">Streptomyces yunnanensis</name>
    <dbReference type="NCBI Taxonomy" id="156453"/>
    <lineage>
        <taxon>Bacteria</taxon>
        <taxon>Bacillati</taxon>
        <taxon>Actinomycetota</taxon>
        <taxon>Actinomycetes</taxon>
        <taxon>Kitasatosporales</taxon>
        <taxon>Streptomycetaceae</taxon>
        <taxon>Streptomyces</taxon>
    </lineage>
</organism>
<dbReference type="RefSeq" id="WP_143179575.1">
    <property type="nucleotide sequence ID" value="NZ_FRBK01000003.1"/>
</dbReference>
<evidence type="ECO:0000256" key="1">
    <source>
        <dbReference type="SAM" id="MobiDB-lite"/>
    </source>
</evidence>
<dbReference type="EMBL" id="FRBK01000003">
    <property type="protein sequence ID" value="SHL21140.1"/>
    <property type="molecule type" value="Genomic_DNA"/>
</dbReference>
<sequence length="687" mass="75191">MESTEANDTPFSTPAPADWQKRWVNAVLATDGANVPRAALEQIAPFVVQPKALLYSPRAQDKAERLRDDVLVTIRTDAGTALAINLKLAGYAGTTWWHNERISTAFRSPVDPSDGTKPNLPAVRPWTAVTTDGEERTYSALRSEFRTLNELLTTIERSGNELAGRDGHRPYDLREDLVLNGQMEPCMYIAQQLVLDEASVDTSGGQRPSSYWAWPAVRGNNRTKARQELLGLSSAEVVTGVPMAKLGMDSRDVSTNPAFWIPKYSAKLNAEYKTAREEGNLDAAAYRSRKVAIVAAHLVIGSPSPERLYRIVQSSNRRDHVHPPLEFKPNDRSRSLGRSILGAYSAAGILNEDVADVLAGTQPISRLTNGPGVAPISVQRDWRSMRLLSEFFPGEEDIRRQLIRAALSEPSPSTLARPHVNRRLRAWSALTSESYPEPWNPRVADALPVALAKEGAALSGRPLQDLLASANDDADAFEELLLYRAPHWLAAFDLIDADRGSVGAQRGDSDTDQTVDNEESLRIRRGVNNAIAAMRANRARAVGLLRELAAAMDESDRQPMQIGESGELLDKPASRAWFNKTFPKVAGATRANATPPQPDAAEAPPETDTEAVKRLRRELADVLTTLEEGAKLLPTIASQMRTHARAANIAQPLSDSRAQSTALQVTALLQPLRELPEVLLALGNREA</sequence>
<proteinExistence type="predicted"/>
<reference evidence="3" key="1">
    <citation type="submission" date="2016-11" db="EMBL/GenBank/DDBJ databases">
        <authorList>
            <person name="Jaros S."/>
            <person name="Januszkiewicz K."/>
            <person name="Wedrychowicz H."/>
        </authorList>
    </citation>
    <scope>NUCLEOTIDE SEQUENCE [LARGE SCALE GENOMIC DNA]</scope>
    <source>
        <strain evidence="3">CGMCC 4.3555</strain>
    </source>
</reference>
<evidence type="ECO:0000313" key="3">
    <source>
        <dbReference type="Proteomes" id="UP000184388"/>
    </source>
</evidence>
<dbReference type="Proteomes" id="UP000184388">
    <property type="component" value="Unassembled WGS sequence"/>
</dbReference>
<feature type="region of interest" description="Disordered" evidence="1">
    <location>
        <begin position="588"/>
        <end position="609"/>
    </location>
</feature>
<gene>
    <name evidence="2" type="ORF">SAMN05216268_103221</name>
</gene>
<comment type="caution">
    <text evidence="2">The sequence shown here is derived from an EMBL/GenBank/DDBJ whole genome shotgun (WGS) entry which is preliminary data.</text>
</comment>
<dbReference type="AlphaFoldDB" id="A0A9X8MNT7"/>